<organism evidence="1 2">
    <name type="scientific">Ehrlichia canis (strain Jake)</name>
    <dbReference type="NCBI Taxonomy" id="269484"/>
    <lineage>
        <taxon>Bacteria</taxon>
        <taxon>Pseudomonadati</taxon>
        <taxon>Pseudomonadota</taxon>
        <taxon>Alphaproteobacteria</taxon>
        <taxon>Rickettsiales</taxon>
        <taxon>Anaplasmataceae</taxon>
        <taxon>Ehrlichia</taxon>
    </lineage>
</organism>
<reference evidence="2" key="1">
    <citation type="journal article" date="2006" name="J. Bacteriol.">
        <title>The genome of the obligately intracellular bacterium Ehrlichia canis reveals themes of complex membrane structure and immune evasion strategies.</title>
        <authorList>
            <person name="Mavromatis K."/>
            <person name="Doyle C.K."/>
            <person name="Lykidis A."/>
            <person name="Ivanova N."/>
            <person name="Francino M.P."/>
            <person name="Chain P."/>
            <person name="Shin M."/>
            <person name="Malfatti S."/>
            <person name="Larimer F."/>
            <person name="Copeland A."/>
            <person name="Detter J.C."/>
            <person name="Land M."/>
            <person name="Richardson P.M."/>
            <person name="Yu X.J."/>
            <person name="Walker D.H."/>
            <person name="McBride J.W."/>
            <person name="Kyrpides N.C."/>
        </authorList>
    </citation>
    <scope>NUCLEOTIDE SEQUENCE [LARGE SCALE GENOMIC DNA]</scope>
    <source>
        <strain evidence="2">Jake</strain>
    </source>
</reference>
<name>A0ACA6AWH7_EHRCJ</name>
<gene>
    <name evidence="1" type="ordered locus">Ecaj_0740</name>
</gene>
<dbReference type="EMBL" id="CP000107">
    <property type="protein sequence ID" value="AAZ68772.1"/>
    <property type="molecule type" value="Genomic_DNA"/>
</dbReference>
<evidence type="ECO:0000313" key="1">
    <source>
        <dbReference type="EMBL" id="AAZ68772.1"/>
    </source>
</evidence>
<evidence type="ECO:0000313" key="2">
    <source>
        <dbReference type="Proteomes" id="UP000000435"/>
    </source>
</evidence>
<sequence>MQNGIVIALSVLVVLLSILLLIALTKCYCVLLDNKKLAAQNDEIVRINRGITADNKSLRNQSSKLLSIVKDRLLRDKEKCKELAEMTKQQIDEKLSEFVPLIIKQAVGVLRDNIAPDIKVDKSVIAGAIDYCVQSMQEGFLGCVDNMQVAREHDIKLLEEQVEEIWNNTVEEEVPWQVSDLAVNGMYSVNDKAV</sequence>
<dbReference type="Proteomes" id="UP000000435">
    <property type="component" value="Chromosome"/>
</dbReference>
<proteinExistence type="predicted"/>
<accession>A0ACA6AWH7</accession>
<protein>
    <submittedName>
        <fullName evidence="1">Uncharacterized protein</fullName>
    </submittedName>
</protein>
<keyword evidence="2" id="KW-1185">Reference proteome</keyword>